<sequence length="119" mass="12539">MAAKNTKFPRFAAMETKSKIAKCSALTTATNSAVNADACESSLLSGDCVPDTAASATRPGVLEPSVEIGIAEACDNECARNSARSLDLGELPWKVQKGDGRVTSEELSMGQEVWVMSVR</sequence>
<evidence type="ECO:0000313" key="2">
    <source>
        <dbReference type="Proteomes" id="UP000663887"/>
    </source>
</evidence>
<gene>
    <name evidence="1" type="ORF">XDN619_LOCUS20666</name>
</gene>
<organism evidence="1 2">
    <name type="scientific">Rotaria magnacalcarata</name>
    <dbReference type="NCBI Taxonomy" id="392030"/>
    <lineage>
        <taxon>Eukaryota</taxon>
        <taxon>Metazoa</taxon>
        <taxon>Spiralia</taxon>
        <taxon>Gnathifera</taxon>
        <taxon>Rotifera</taxon>
        <taxon>Eurotatoria</taxon>
        <taxon>Bdelloidea</taxon>
        <taxon>Philodinida</taxon>
        <taxon>Philodinidae</taxon>
        <taxon>Rotaria</taxon>
    </lineage>
</organism>
<protein>
    <submittedName>
        <fullName evidence="1">Uncharacterized protein</fullName>
    </submittedName>
</protein>
<dbReference type="Proteomes" id="UP000663887">
    <property type="component" value="Unassembled WGS sequence"/>
</dbReference>
<dbReference type="AlphaFoldDB" id="A0A816UMM3"/>
<evidence type="ECO:0000313" key="1">
    <source>
        <dbReference type="EMBL" id="CAF2110720.1"/>
    </source>
</evidence>
<name>A0A816UMM3_9BILA</name>
<proteinExistence type="predicted"/>
<reference evidence="1" key="1">
    <citation type="submission" date="2021-02" db="EMBL/GenBank/DDBJ databases">
        <authorList>
            <person name="Nowell W R."/>
        </authorList>
    </citation>
    <scope>NUCLEOTIDE SEQUENCE</scope>
</reference>
<dbReference type="EMBL" id="CAJNRG010009175">
    <property type="protein sequence ID" value="CAF2110720.1"/>
    <property type="molecule type" value="Genomic_DNA"/>
</dbReference>
<accession>A0A816UMM3</accession>
<comment type="caution">
    <text evidence="1">The sequence shown here is derived from an EMBL/GenBank/DDBJ whole genome shotgun (WGS) entry which is preliminary data.</text>
</comment>